<feature type="compositionally biased region" description="Pro residues" evidence="1">
    <location>
        <begin position="172"/>
        <end position="189"/>
    </location>
</feature>
<feature type="compositionally biased region" description="Basic and acidic residues" evidence="1">
    <location>
        <begin position="149"/>
        <end position="169"/>
    </location>
</feature>
<evidence type="ECO:0000256" key="1">
    <source>
        <dbReference type="SAM" id="MobiDB-lite"/>
    </source>
</evidence>
<name>A0ABQ6NCF5_9STRA</name>
<organism evidence="3 4">
    <name type="scientific">Tetraparma gracilis</name>
    <dbReference type="NCBI Taxonomy" id="2962635"/>
    <lineage>
        <taxon>Eukaryota</taxon>
        <taxon>Sar</taxon>
        <taxon>Stramenopiles</taxon>
        <taxon>Ochrophyta</taxon>
        <taxon>Bolidophyceae</taxon>
        <taxon>Parmales</taxon>
        <taxon>Triparmaceae</taxon>
        <taxon>Tetraparma</taxon>
    </lineage>
</organism>
<gene>
    <name evidence="3" type="ORF">TeGR_g9540</name>
</gene>
<dbReference type="PANTHER" id="PTHR21228:SF40">
    <property type="entry name" value="LD45607P"/>
    <property type="match status" value="1"/>
</dbReference>
<reference evidence="3 4" key="1">
    <citation type="journal article" date="2023" name="Commun. Biol.">
        <title>Genome analysis of Parmales, the sister group of diatoms, reveals the evolutionary specialization of diatoms from phago-mixotrophs to photoautotrophs.</title>
        <authorList>
            <person name="Ban H."/>
            <person name="Sato S."/>
            <person name="Yoshikawa S."/>
            <person name="Yamada K."/>
            <person name="Nakamura Y."/>
            <person name="Ichinomiya M."/>
            <person name="Sato N."/>
            <person name="Blanc-Mathieu R."/>
            <person name="Endo H."/>
            <person name="Kuwata A."/>
            <person name="Ogata H."/>
        </authorList>
    </citation>
    <scope>NUCLEOTIDE SEQUENCE [LARGE SCALE GENOMIC DNA]</scope>
</reference>
<evidence type="ECO:0000313" key="4">
    <source>
        <dbReference type="Proteomes" id="UP001165060"/>
    </source>
</evidence>
<feature type="compositionally biased region" description="Basic residues" evidence="1">
    <location>
        <begin position="25"/>
        <end position="40"/>
    </location>
</feature>
<feature type="compositionally biased region" description="Low complexity" evidence="1">
    <location>
        <begin position="139"/>
        <end position="148"/>
    </location>
</feature>
<dbReference type="SMART" id="SM00952">
    <property type="entry name" value="RAP"/>
    <property type="match status" value="1"/>
</dbReference>
<accession>A0ABQ6NCF5</accession>
<proteinExistence type="predicted"/>
<dbReference type="EMBL" id="BRYB01006631">
    <property type="protein sequence ID" value="GMI53682.1"/>
    <property type="molecule type" value="Genomic_DNA"/>
</dbReference>
<dbReference type="InterPro" id="IPR050870">
    <property type="entry name" value="FAST_kinase"/>
</dbReference>
<dbReference type="Gene3D" id="3.40.960.10">
    <property type="entry name" value="VSR Endonuclease"/>
    <property type="match status" value="1"/>
</dbReference>
<dbReference type="Pfam" id="PF08373">
    <property type="entry name" value="RAP"/>
    <property type="match status" value="1"/>
</dbReference>
<feature type="region of interest" description="Disordered" evidence="1">
    <location>
        <begin position="1"/>
        <end position="55"/>
    </location>
</feature>
<protein>
    <recommendedName>
        <fullName evidence="2">RAP domain-containing protein</fullName>
    </recommendedName>
</protein>
<dbReference type="Proteomes" id="UP001165060">
    <property type="component" value="Unassembled WGS sequence"/>
</dbReference>
<dbReference type="Pfam" id="PF26188">
    <property type="entry name" value="RESC6"/>
    <property type="match status" value="1"/>
</dbReference>
<dbReference type="InterPro" id="IPR013584">
    <property type="entry name" value="RAP"/>
</dbReference>
<comment type="caution">
    <text evidence="3">The sequence shown here is derived from an EMBL/GenBank/DDBJ whole genome shotgun (WGS) entry which is preliminary data.</text>
</comment>
<feature type="domain" description="RAP" evidence="2">
    <location>
        <begin position="608"/>
        <end position="671"/>
    </location>
</feature>
<keyword evidence="4" id="KW-1185">Reference proteome</keyword>
<feature type="region of interest" description="Disordered" evidence="1">
    <location>
        <begin position="72"/>
        <end position="223"/>
    </location>
</feature>
<sequence>MAELDPRRAKKEKEMKERAEERATKKAARKARAKSLKKEKKASGGTGQLLAPGLTSVVQRAQEKYEIEAQRMLEKQKKKAESQRVLEKQKKAEAQRALEKQKKAEAQRVLEKQKKAEAQRVLEKQKMAAVQRAEELELEAAAEAAAQRALEEKKNDEAARARSKYRDKQLATPPPPPPPPPQVLPPSLPLPIRSSSSQPPPPFQPLVSRRARGTARQDARRAQQSLVAAQGDYRALLSIFSSHHPRFDEICFSTLMSRLGRLRGMDAVAAKQDERYRALLAMLPAVVEKCGSQAVANIAHALSKLGERCEGGPVLDAVEARADWLVKKGTHQTISNTAWAFAMLNRDSPKLFSAIDARADWLVKESDPQSISNTAWAFATLSRDSPKLFSAIDSRAHWLVKEGKPQNIANTAWAFATLGRDAPKLLSAIDARAGWLLKEGNPQNIANTAWAFAELGIDAPNFWTCLERRGEAFAAQANAQAICNTAWALAVAGRAGTNSGQLRVLWDKAMAAGDVALNDENIKQLVQVGLHAKGDGVKLQSAPNALKQKMLEALANTDQRSSEFEDRVAHHLTDLGVEFKREFPPFGAEFSGMLAVDIALTASDGTKMAIECDGPSHYLFGPSGKGSGRENGRTVAKRRLLERSGWRVVNLSWFEDRRLIKEGGEEAQLKQWTEEAVLKQWIESAIK</sequence>
<dbReference type="PANTHER" id="PTHR21228">
    <property type="entry name" value="FAST LEU-RICH DOMAIN-CONTAINING"/>
    <property type="match status" value="1"/>
</dbReference>
<dbReference type="InterPro" id="IPR058917">
    <property type="entry name" value="RESC6_dom"/>
</dbReference>
<evidence type="ECO:0000313" key="3">
    <source>
        <dbReference type="EMBL" id="GMI53682.1"/>
    </source>
</evidence>
<evidence type="ECO:0000259" key="2">
    <source>
        <dbReference type="PROSITE" id="PS51286"/>
    </source>
</evidence>
<feature type="compositionally biased region" description="Basic and acidic residues" evidence="1">
    <location>
        <begin position="1"/>
        <end position="24"/>
    </location>
</feature>
<feature type="compositionally biased region" description="Basic and acidic residues" evidence="1">
    <location>
        <begin position="72"/>
        <end position="126"/>
    </location>
</feature>
<dbReference type="PROSITE" id="PS51286">
    <property type="entry name" value="RAP"/>
    <property type="match status" value="1"/>
</dbReference>